<proteinExistence type="predicted"/>
<dbReference type="EMBL" id="CP098248">
    <property type="protein sequence ID" value="WAV97442.1"/>
    <property type="molecule type" value="Genomic_DNA"/>
</dbReference>
<accession>A0A9E9LE84</accession>
<evidence type="ECO:0000256" key="4">
    <source>
        <dbReference type="ARBA" id="ARBA00023316"/>
    </source>
</evidence>
<dbReference type="EC" id="4.2.2.n1" evidence="2"/>
<keyword evidence="3" id="KW-0456">Lyase</keyword>
<name>A0A9E9LE84_9BURK</name>
<dbReference type="GO" id="GO:0019867">
    <property type="term" value="C:outer membrane"/>
    <property type="evidence" value="ECO:0007669"/>
    <property type="project" value="InterPro"/>
</dbReference>
<sequence length="351" mass="39760">MEERQQVSFSDLPGWKSDNLKDVLPAFRKSCRAIGKKKDWQDVCAKAYDIDENDTFAIRSFFETHFIPYRIANENGSETGLATGYFEPLLKGSRVRKGKFRTALYRQPDDLLVIDLASAYPQLKGLRLRGKLDGNRVVPYETRAEIEKSGKLAGHEIVWVDDVLDAFFLEIQGSGRVYIPESGETIRLAYANQNGRPYRSIGRYLLDRGELKPGQASSQQIRQWIRRNPERLREVLDSNPSYVFFREERIDDPSEGPKGALGVPLTPERSIAIDPRHIPLGAPVFVDTTRPYSSVPLQKLMLAQDTGGAIRGAVRADYFWGFGPQAGEMAGKMKQKLKVWLLLPKQPENDK</sequence>
<evidence type="ECO:0000256" key="5">
    <source>
        <dbReference type="ARBA" id="ARBA00030918"/>
    </source>
</evidence>
<dbReference type="SMART" id="SM00925">
    <property type="entry name" value="MltA"/>
    <property type="match status" value="1"/>
</dbReference>
<dbReference type="CDD" id="cd14668">
    <property type="entry name" value="mlta_B"/>
    <property type="match status" value="1"/>
</dbReference>
<dbReference type="SUPFAM" id="SSF50685">
    <property type="entry name" value="Barwin-like endoglucanases"/>
    <property type="match status" value="1"/>
</dbReference>
<evidence type="ECO:0000256" key="2">
    <source>
        <dbReference type="ARBA" id="ARBA00012587"/>
    </source>
</evidence>
<dbReference type="GO" id="GO:0009254">
    <property type="term" value="P:peptidoglycan turnover"/>
    <property type="evidence" value="ECO:0007669"/>
    <property type="project" value="InterPro"/>
</dbReference>
<gene>
    <name evidence="8" type="ORF">NB645_01450</name>
    <name evidence="7" type="ORF">NB646_02565</name>
</gene>
<dbReference type="Proteomes" id="UP001164819">
    <property type="component" value="Chromosome"/>
</dbReference>
<dbReference type="GO" id="GO:0071555">
    <property type="term" value="P:cell wall organization"/>
    <property type="evidence" value="ECO:0007669"/>
    <property type="project" value="UniProtKB-KW"/>
</dbReference>
<dbReference type="PANTHER" id="PTHR30124">
    <property type="entry name" value="MEMBRANE-BOUND LYTIC MUREIN TRANSGLYCOSYLASE A"/>
    <property type="match status" value="1"/>
</dbReference>
<dbReference type="Gene3D" id="2.40.40.10">
    <property type="entry name" value="RlpA-like domain"/>
    <property type="match status" value="1"/>
</dbReference>
<reference evidence="7" key="2">
    <citation type="journal article" date="2022" name="Front. Microbiol.">
        <title>New perspectives on an old grouping: The genomic and phenotypic variability of Oxalobacter formigenes and the implications for calcium oxalate stone prevention.</title>
        <authorList>
            <person name="Chmiel J.A."/>
            <person name="Carr C."/>
            <person name="Stuivenberg G.A."/>
            <person name="Venema R."/>
            <person name="Chanyi R.M."/>
            <person name="Al K.F."/>
            <person name="Giguere D."/>
            <person name="Say H."/>
            <person name="Akouris P.P."/>
            <person name="Dominguez Romero S.A."/>
            <person name="Kwong A."/>
            <person name="Tai V."/>
            <person name="Koval S.F."/>
            <person name="Razvi H."/>
            <person name="Bjazevic J."/>
            <person name="Burton J.P."/>
        </authorList>
    </citation>
    <scope>NUCLEOTIDE SEQUENCE</scope>
    <source>
        <strain evidence="7">OxK</strain>
    </source>
</reference>
<evidence type="ECO:0000256" key="1">
    <source>
        <dbReference type="ARBA" id="ARBA00001420"/>
    </source>
</evidence>
<keyword evidence="9" id="KW-1185">Reference proteome</keyword>
<protein>
    <recommendedName>
        <fullName evidence="2">peptidoglycan lytic exotransglycosylase</fullName>
        <ecNumber evidence="2">4.2.2.n1</ecNumber>
    </recommendedName>
    <alternativeName>
        <fullName evidence="5">Murein hydrolase A</fullName>
    </alternativeName>
</protein>
<dbReference type="InterPro" id="IPR010611">
    <property type="entry name" value="3D_dom"/>
</dbReference>
<keyword evidence="4" id="KW-0961">Cell wall biogenesis/degradation</keyword>
<dbReference type="AlphaFoldDB" id="A0A9E9LE84"/>
<dbReference type="InterPro" id="IPR005300">
    <property type="entry name" value="MltA_B"/>
</dbReference>
<comment type="catalytic activity">
    <reaction evidence="1">
        <text>Exolytic cleavage of the (1-&gt;4)-beta-glycosidic linkage between N-acetylmuramic acid (MurNAc) and N-acetylglucosamine (GlcNAc) residues in peptidoglycan, from either the reducing or the non-reducing ends of the peptidoglycan chains, with concomitant formation of a 1,6-anhydrobond in the MurNAc residue.</text>
        <dbReference type="EC" id="4.2.2.n1"/>
    </reaction>
</comment>
<dbReference type="Gene3D" id="2.40.240.50">
    <property type="entry name" value="Barwin-like endoglucanases"/>
    <property type="match status" value="1"/>
</dbReference>
<dbReference type="GO" id="GO:0004553">
    <property type="term" value="F:hydrolase activity, hydrolyzing O-glycosyl compounds"/>
    <property type="evidence" value="ECO:0007669"/>
    <property type="project" value="InterPro"/>
</dbReference>
<feature type="domain" description="Lytic transglycosylase MltA" evidence="6">
    <location>
        <begin position="89"/>
        <end position="246"/>
    </location>
</feature>
<dbReference type="InterPro" id="IPR026044">
    <property type="entry name" value="MltA"/>
</dbReference>
<dbReference type="Pfam" id="PF06725">
    <property type="entry name" value="3D"/>
    <property type="match status" value="1"/>
</dbReference>
<dbReference type="Pfam" id="PF03562">
    <property type="entry name" value="MltA"/>
    <property type="match status" value="1"/>
</dbReference>
<dbReference type="GO" id="GO:0008933">
    <property type="term" value="F:peptidoglycan lytic transglycosylase activity"/>
    <property type="evidence" value="ECO:0007669"/>
    <property type="project" value="TreeGrafter"/>
</dbReference>
<evidence type="ECO:0000313" key="9">
    <source>
        <dbReference type="Proteomes" id="UP001164794"/>
    </source>
</evidence>
<dbReference type="CDD" id="cd14485">
    <property type="entry name" value="mltA_like_LT_A"/>
    <property type="match status" value="1"/>
</dbReference>
<reference evidence="8" key="1">
    <citation type="journal article" date="2022" name="Front. Microbiol.">
        <title>New perspectives on an old grouping: The genomic and phenotypic variability of Oxalobacter formigenes and the implications for calcium oxalate stone prevention.</title>
        <authorList>
            <person name="Chmiel J.A."/>
            <person name="Carr C."/>
            <person name="Stuivenberg G.A."/>
            <person name="Venema R."/>
            <person name="Chanyi R.M."/>
            <person name="Al K.F."/>
            <person name="Giguere D."/>
            <person name="Say H."/>
            <person name="Akouris P.P."/>
            <person name="Dominguez Romero S.A."/>
            <person name="Kwong A."/>
            <person name="Tai V."/>
            <person name="Koval S.F."/>
            <person name="Razvi H."/>
            <person name="Bjazevic J."/>
            <person name="Burton J.P."/>
        </authorList>
    </citation>
    <scope>NUCLEOTIDE SEQUENCE</scope>
    <source>
        <strain evidence="8">HOxNP-1</strain>
    </source>
</reference>
<dbReference type="PIRSF" id="PIRSF019422">
    <property type="entry name" value="MltA"/>
    <property type="match status" value="1"/>
</dbReference>
<dbReference type="Proteomes" id="UP001164794">
    <property type="component" value="Chromosome"/>
</dbReference>
<evidence type="ECO:0000313" key="8">
    <source>
        <dbReference type="EMBL" id="WAV97442.1"/>
    </source>
</evidence>
<dbReference type="GO" id="GO:0009253">
    <property type="term" value="P:peptidoglycan catabolic process"/>
    <property type="evidence" value="ECO:0007669"/>
    <property type="project" value="TreeGrafter"/>
</dbReference>
<evidence type="ECO:0000259" key="6">
    <source>
        <dbReference type="SMART" id="SM00925"/>
    </source>
</evidence>
<evidence type="ECO:0000313" key="7">
    <source>
        <dbReference type="EMBL" id="WAV91658.1"/>
    </source>
</evidence>
<dbReference type="InterPro" id="IPR036908">
    <property type="entry name" value="RlpA-like_sf"/>
</dbReference>
<dbReference type="PANTHER" id="PTHR30124:SF0">
    <property type="entry name" value="MEMBRANE-BOUND LYTIC MUREIN TRANSGLYCOSYLASE A"/>
    <property type="match status" value="1"/>
</dbReference>
<organism evidence="7">
    <name type="scientific">Oxalobacter aliiformigenes</name>
    <dbReference type="NCBI Taxonomy" id="2946593"/>
    <lineage>
        <taxon>Bacteria</taxon>
        <taxon>Pseudomonadati</taxon>
        <taxon>Pseudomonadota</taxon>
        <taxon>Betaproteobacteria</taxon>
        <taxon>Burkholderiales</taxon>
        <taxon>Oxalobacteraceae</taxon>
        <taxon>Oxalobacter</taxon>
    </lineage>
</organism>
<evidence type="ECO:0000256" key="3">
    <source>
        <dbReference type="ARBA" id="ARBA00023239"/>
    </source>
</evidence>
<dbReference type="EMBL" id="CP098251">
    <property type="protein sequence ID" value="WAV91658.1"/>
    <property type="molecule type" value="Genomic_DNA"/>
</dbReference>